<evidence type="ECO:0000313" key="1">
    <source>
        <dbReference type="EMBL" id="AAC97734.1"/>
    </source>
</evidence>
<dbReference type="RefSeq" id="NP_048331.1">
    <property type="nucleotide sequence ID" value="NC_001993.1"/>
</dbReference>
<keyword evidence="2" id="KW-1185">Reference proteome</keyword>
<proteinExistence type="predicted"/>
<dbReference type="EMBL" id="AF063866">
    <property type="protein sequence ID" value="AAC97734.1"/>
    <property type="molecule type" value="Genomic_DNA"/>
</dbReference>
<protein>
    <submittedName>
        <fullName evidence="1">ORF MSV260 leucine rich repeat gene family protein, similar to Amsacta moorei entomopoxvirus Q3 ORF SW:P28854</fullName>
    </submittedName>
</protein>
<dbReference type="GeneID" id="1449997"/>
<evidence type="ECO:0000313" key="2">
    <source>
        <dbReference type="Proteomes" id="UP000172353"/>
    </source>
</evidence>
<dbReference type="Gene3D" id="3.80.10.10">
    <property type="entry name" value="Ribonuclease Inhibitor"/>
    <property type="match status" value="1"/>
</dbReference>
<gene>
    <name evidence="1" type="primary">MSV260</name>
</gene>
<dbReference type="Proteomes" id="UP000172353">
    <property type="component" value="Segment"/>
</dbReference>
<dbReference type="PIR" id="T28422">
    <property type="entry name" value="T28422"/>
</dbReference>
<dbReference type="SUPFAM" id="SSF52058">
    <property type="entry name" value="L domain-like"/>
    <property type="match status" value="1"/>
</dbReference>
<reference evidence="1 2" key="1">
    <citation type="journal article" date="1999" name="J. Virol.">
        <title>The genome of Melanoplus sanguinipes entomopoxvirus.</title>
        <authorList>
            <person name="Afonso C.L."/>
            <person name="Tulman E.R."/>
            <person name="Lu Z."/>
            <person name="Oma E."/>
            <person name="Kutish G.F."/>
            <person name="Rock D.L."/>
        </authorList>
    </citation>
    <scope>NUCLEOTIDE SEQUENCE [LARGE SCALE GENOMIC DNA]</scope>
    <source>
        <strain evidence="1">Tucson</strain>
    </source>
</reference>
<dbReference type="KEGG" id="vg:1449997"/>
<sequence length="93" mass="10905">MSENHWIKFDYFPKSLIKLNCNVCSIIDNSFFKKLNKLKELDVSGNIEIDIKKLPKSLIKLNIIECKIKNGNYLKELKLYRNCNIKIPALSIF</sequence>
<name>Q9YVI2_MSEPV</name>
<organismHost>
    <name type="scientific">Melanoplus sanguinipes</name>
    <name type="common">Migratory grasshopper</name>
    <dbReference type="NCBI Taxonomy" id="65742"/>
</organismHost>
<accession>Q9YVI2</accession>
<dbReference type="InterPro" id="IPR032675">
    <property type="entry name" value="LRR_dom_sf"/>
</dbReference>
<organism evidence="1 2">
    <name type="scientific">Melanoplus sanguinipes entomopoxvirus</name>
    <name type="common">MsEPV</name>
    <dbReference type="NCBI Taxonomy" id="83191"/>
    <lineage>
        <taxon>Viruses</taxon>
        <taxon>Varidnaviria</taxon>
        <taxon>Bamfordvirae</taxon>
        <taxon>Nucleocytoviricota</taxon>
        <taxon>Pokkesviricetes</taxon>
        <taxon>Chitovirales</taxon>
        <taxon>Poxviridae</taxon>
        <taxon>Entomopoxvirinae</taxon>
        <taxon>Deltaentomopoxvirus</taxon>
        <taxon>Deltaentomopoxvirus msanguinipes</taxon>
    </lineage>
</organism>